<accession>A0A074Z6A0</accession>
<dbReference type="GeneID" id="20326330"/>
<dbReference type="AlphaFoldDB" id="A0A074Z6A0"/>
<dbReference type="Proteomes" id="UP000054324">
    <property type="component" value="Unassembled WGS sequence"/>
</dbReference>
<proteinExistence type="predicted"/>
<gene>
    <name evidence="1" type="ORF">T265_12162</name>
</gene>
<reference evidence="1 2" key="1">
    <citation type="submission" date="2013-11" db="EMBL/GenBank/DDBJ databases">
        <title>Opisthorchis viverrini - life in the bile duct.</title>
        <authorList>
            <person name="Young N.D."/>
            <person name="Nagarajan N."/>
            <person name="Lin S.J."/>
            <person name="Korhonen P.K."/>
            <person name="Jex A.R."/>
            <person name="Hall R.S."/>
            <person name="Safavi-Hemami H."/>
            <person name="Kaewkong W."/>
            <person name="Bertrand D."/>
            <person name="Gao S."/>
            <person name="Seet Q."/>
            <person name="Wongkham S."/>
            <person name="Teh B.T."/>
            <person name="Wongkham C."/>
            <person name="Intapan P.M."/>
            <person name="Maleewong W."/>
            <person name="Yang X."/>
            <person name="Hu M."/>
            <person name="Wang Z."/>
            <person name="Hofmann A."/>
            <person name="Sternberg P.W."/>
            <person name="Tan P."/>
            <person name="Wang J."/>
            <person name="Gasser R.B."/>
        </authorList>
    </citation>
    <scope>NUCLEOTIDE SEQUENCE [LARGE SCALE GENOMIC DNA]</scope>
</reference>
<evidence type="ECO:0000313" key="2">
    <source>
        <dbReference type="Proteomes" id="UP000054324"/>
    </source>
</evidence>
<keyword evidence="2" id="KW-1185">Reference proteome</keyword>
<dbReference type="CTD" id="20326330"/>
<evidence type="ECO:0000313" key="1">
    <source>
        <dbReference type="EMBL" id="KER18770.1"/>
    </source>
</evidence>
<dbReference type="RefSeq" id="XP_009177483.1">
    <property type="nucleotide sequence ID" value="XM_009179219.1"/>
</dbReference>
<name>A0A074Z6A0_OPIVI</name>
<protein>
    <submittedName>
        <fullName evidence="1">Uncharacterized protein</fullName>
    </submittedName>
</protein>
<dbReference type="KEGG" id="ovi:T265_12162"/>
<dbReference type="EMBL" id="KL598064">
    <property type="protein sequence ID" value="KER18770.1"/>
    <property type="molecule type" value="Genomic_DNA"/>
</dbReference>
<organism evidence="1 2">
    <name type="scientific">Opisthorchis viverrini</name>
    <name type="common">Southeast Asian liver fluke</name>
    <dbReference type="NCBI Taxonomy" id="6198"/>
    <lineage>
        <taxon>Eukaryota</taxon>
        <taxon>Metazoa</taxon>
        <taxon>Spiralia</taxon>
        <taxon>Lophotrochozoa</taxon>
        <taxon>Platyhelminthes</taxon>
        <taxon>Trematoda</taxon>
        <taxon>Digenea</taxon>
        <taxon>Opisthorchiida</taxon>
        <taxon>Opisthorchiata</taxon>
        <taxon>Opisthorchiidae</taxon>
        <taxon>Opisthorchis</taxon>
    </lineage>
</organism>
<sequence>MEFTNVFKANIAPIPALSAGEDTTGIRDSLVEIVRKPLVVLCLSEEFQEPDFLAHCIDLLILASLSGNILASNRHNLRLVNANGHPLGFFNFNQIAEQIIRIAEESEETVEFSQLAAK</sequence>